<sequence length="344" mass="37768">MKNYFMWILISATLSFILTPIMKTLSIKLNILDIPKDKRKIHKNPMPLLGGVGIYLAFIITILIMRRGSIQRDEIGILLGALVVLLGGLLDDIVDLKPYKKLLFQIISAAIVIYFGVVIKKVTNPFIFYKDTYISIKLFSIPLTIVWIVGVTNAINLMDGLDGLASGISLIACITMFFISILSGRESASLFTAVLSGAIIGFIPFNFNPADIFLGDNGAQVLGFLLASISIQGTIKSAAAFSIVVPILALGLPIYDTIFAMIRRKINGKPIYQADKGHIHHRLLAIGLTQRQVVTIMYIMSAILGAISIFAMEISTISSYFLLLGVVVFIVILAYKSGFFKNRD</sequence>
<gene>
    <name evidence="9" type="ORF">SAMN05444401_0666</name>
</gene>
<evidence type="ECO:0000256" key="8">
    <source>
        <dbReference type="SAM" id="Phobius"/>
    </source>
</evidence>
<keyword evidence="10" id="KW-1185">Reference proteome</keyword>
<dbReference type="STRING" id="1121298.SAMN05444401_0666"/>
<dbReference type="Pfam" id="PF00953">
    <property type="entry name" value="Glycos_transf_4"/>
    <property type="match status" value="1"/>
</dbReference>
<feature type="transmembrane region" description="Helical" evidence="8">
    <location>
        <begin position="317"/>
        <end position="335"/>
    </location>
</feature>
<feature type="binding site" evidence="7">
    <location>
        <position position="216"/>
    </location>
    <ligand>
        <name>Mg(2+)</name>
        <dbReference type="ChEBI" id="CHEBI:18420"/>
    </ligand>
</feature>
<evidence type="ECO:0000256" key="1">
    <source>
        <dbReference type="ARBA" id="ARBA00004651"/>
    </source>
</evidence>
<dbReference type="Proteomes" id="UP000184080">
    <property type="component" value="Unassembled WGS sequence"/>
</dbReference>
<dbReference type="InterPro" id="IPR000715">
    <property type="entry name" value="Glycosyl_transferase_4"/>
</dbReference>
<keyword evidence="7" id="KW-0479">Metal-binding</keyword>
<evidence type="ECO:0000313" key="9">
    <source>
        <dbReference type="EMBL" id="SHI45015.1"/>
    </source>
</evidence>
<keyword evidence="5 8" id="KW-1133">Transmembrane helix</keyword>
<evidence type="ECO:0000256" key="4">
    <source>
        <dbReference type="ARBA" id="ARBA00022692"/>
    </source>
</evidence>
<evidence type="ECO:0000256" key="6">
    <source>
        <dbReference type="ARBA" id="ARBA00023136"/>
    </source>
</evidence>
<feature type="transmembrane region" description="Helical" evidence="8">
    <location>
        <begin position="139"/>
        <end position="157"/>
    </location>
</feature>
<dbReference type="CDD" id="cd06853">
    <property type="entry name" value="GT_WecA_like"/>
    <property type="match status" value="1"/>
</dbReference>
<comment type="subcellular location">
    <subcellularLocation>
        <location evidence="1">Cell membrane</location>
        <topology evidence="1">Multi-pass membrane protein</topology>
    </subcellularLocation>
</comment>
<keyword evidence="4 8" id="KW-0812">Transmembrane</keyword>
<evidence type="ECO:0000256" key="7">
    <source>
        <dbReference type="PIRSR" id="PIRSR600715-1"/>
    </source>
</evidence>
<dbReference type="GO" id="GO:0005886">
    <property type="term" value="C:plasma membrane"/>
    <property type="evidence" value="ECO:0007669"/>
    <property type="project" value="UniProtKB-SubCell"/>
</dbReference>
<dbReference type="AlphaFoldDB" id="A0A1M6B8G8"/>
<evidence type="ECO:0000256" key="5">
    <source>
        <dbReference type="ARBA" id="ARBA00022989"/>
    </source>
</evidence>
<keyword evidence="6 8" id="KW-0472">Membrane</keyword>
<accession>A0A1M6B8G8</accession>
<feature type="transmembrane region" description="Helical" evidence="8">
    <location>
        <begin position="188"/>
        <end position="207"/>
    </location>
</feature>
<feature type="transmembrane region" description="Helical" evidence="8">
    <location>
        <begin position="241"/>
        <end position="262"/>
    </location>
</feature>
<dbReference type="GO" id="GO:0009103">
    <property type="term" value="P:lipopolysaccharide biosynthetic process"/>
    <property type="evidence" value="ECO:0007669"/>
    <property type="project" value="TreeGrafter"/>
</dbReference>
<dbReference type="GO" id="GO:0016780">
    <property type="term" value="F:phosphotransferase activity, for other substituted phosphate groups"/>
    <property type="evidence" value="ECO:0007669"/>
    <property type="project" value="InterPro"/>
</dbReference>
<feature type="transmembrane region" description="Helical" evidence="8">
    <location>
        <begin position="102"/>
        <end position="119"/>
    </location>
</feature>
<keyword evidence="7" id="KW-0460">Magnesium</keyword>
<keyword evidence="2" id="KW-1003">Cell membrane</keyword>
<feature type="transmembrane region" description="Helical" evidence="8">
    <location>
        <begin position="164"/>
        <end position="182"/>
    </location>
</feature>
<feature type="transmembrane region" description="Helical" evidence="8">
    <location>
        <begin position="283"/>
        <end position="311"/>
    </location>
</feature>
<dbReference type="PANTHER" id="PTHR22926:SF3">
    <property type="entry name" value="UNDECAPRENYL-PHOSPHATE ALPHA-N-ACETYLGLUCOSAMINYL 1-PHOSPHATE TRANSFERASE"/>
    <property type="match status" value="1"/>
</dbReference>
<evidence type="ECO:0000256" key="2">
    <source>
        <dbReference type="ARBA" id="ARBA00022475"/>
    </source>
</evidence>
<dbReference type="EMBL" id="FQZO01000001">
    <property type="protein sequence ID" value="SHI45015.1"/>
    <property type="molecule type" value="Genomic_DNA"/>
</dbReference>
<dbReference type="GO" id="GO:0046872">
    <property type="term" value="F:metal ion binding"/>
    <property type="evidence" value="ECO:0007669"/>
    <property type="project" value="UniProtKB-KW"/>
</dbReference>
<organism evidence="9 10">
    <name type="scientific">Clostridium amylolyticum</name>
    <dbReference type="NCBI Taxonomy" id="1121298"/>
    <lineage>
        <taxon>Bacteria</taxon>
        <taxon>Bacillati</taxon>
        <taxon>Bacillota</taxon>
        <taxon>Clostridia</taxon>
        <taxon>Eubacteriales</taxon>
        <taxon>Clostridiaceae</taxon>
        <taxon>Clostridium</taxon>
    </lineage>
</organism>
<comment type="cofactor">
    <cofactor evidence="7">
        <name>Mg(2+)</name>
        <dbReference type="ChEBI" id="CHEBI:18420"/>
    </cofactor>
</comment>
<feature type="transmembrane region" description="Helical" evidence="8">
    <location>
        <begin position="46"/>
        <end position="64"/>
    </location>
</feature>
<feature type="transmembrane region" description="Helical" evidence="8">
    <location>
        <begin position="219"/>
        <end position="235"/>
    </location>
</feature>
<name>A0A1M6B8G8_9CLOT</name>
<feature type="transmembrane region" description="Helical" evidence="8">
    <location>
        <begin position="70"/>
        <end position="90"/>
    </location>
</feature>
<feature type="transmembrane region" description="Helical" evidence="8">
    <location>
        <begin position="6"/>
        <end position="25"/>
    </location>
</feature>
<reference evidence="9 10" key="1">
    <citation type="submission" date="2016-11" db="EMBL/GenBank/DDBJ databases">
        <authorList>
            <person name="Jaros S."/>
            <person name="Januszkiewicz K."/>
            <person name="Wedrychowicz H."/>
        </authorList>
    </citation>
    <scope>NUCLEOTIDE SEQUENCE [LARGE SCALE GENOMIC DNA]</scope>
    <source>
        <strain evidence="9 10">DSM 21864</strain>
    </source>
</reference>
<feature type="binding site" evidence="7">
    <location>
        <position position="156"/>
    </location>
    <ligand>
        <name>Mg(2+)</name>
        <dbReference type="ChEBI" id="CHEBI:18420"/>
    </ligand>
</feature>
<evidence type="ECO:0000256" key="3">
    <source>
        <dbReference type="ARBA" id="ARBA00022679"/>
    </source>
</evidence>
<proteinExistence type="predicted"/>
<keyword evidence="3 9" id="KW-0808">Transferase</keyword>
<dbReference type="GO" id="GO:0044038">
    <property type="term" value="P:cell wall macromolecule biosynthetic process"/>
    <property type="evidence" value="ECO:0007669"/>
    <property type="project" value="TreeGrafter"/>
</dbReference>
<evidence type="ECO:0000313" key="10">
    <source>
        <dbReference type="Proteomes" id="UP000184080"/>
    </source>
</evidence>
<protein>
    <submittedName>
        <fullName evidence="9">UDP-GlcNAc:undecaprenyl-phosphate GlcNAc-1-phosphate transferase</fullName>
    </submittedName>
</protein>
<dbReference type="PANTHER" id="PTHR22926">
    <property type="entry name" value="PHOSPHO-N-ACETYLMURAMOYL-PENTAPEPTIDE-TRANSFERASE"/>
    <property type="match status" value="1"/>
</dbReference>
<dbReference type="GO" id="GO:0071555">
    <property type="term" value="P:cell wall organization"/>
    <property type="evidence" value="ECO:0007669"/>
    <property type="project" value="TreeGrafter"/>
</dbReference>